<name>A0A7I8JIL8_SPIIN</name>
<organism evidence="2">
    <name type="scientific">Spirodela intermedia</name>
    <name type="common">Intermediate duckweed</name>
    <dbReference type="NCBI Taxonomy" id="51605"/>
    <lineage>
        <taxon>Eukaryota</taxon>
        <taxon>Viridiplantae</taxon>
        <taxon>Streptophyta</taxon>
        <taxon>Embryophyta</taxon>
        <taxon>Tracheophyta</taxon>
        <taxon>Spermatophyta</taxon>
        <taxon>Magnoliopsida</taxon>
        <taxon>Liliopsida</taxon>
        <taxon>Araceae</taxon>
        <taxon>Lemnoideae</taxon>
        <taxon>Spirodela</taxon>
    </lineage>
</organism>
<feature type="region of interest" description="Disordered" evidence="1">
    <location>
        <begin position="141"/>
        <end position="167"/>
    </location>
</feature>
<dbReference type="InterPro" id="IPR043136">
    <property type="entry name" value="B30.2/SPRY_sf"/>
</dbReference>
<sequence length="301" mass="32812">MNLPLPGPQLGDDSAFFPAEAYFEIIILHLQPLSRRRHQLRRIAQRKGGCGDGDRRKLMHDNPAAVLIDESSQGDADSISPVQEQEEEEAEVVVCLGLTEGGGPPDSPPGATLARSDSTPEVASTSTRLFIHLIVNKDRNFPNNGARRDQSGVRVGEEDAVGGRQQDHRLRVQPKKETVFFTVDSLLLHVVRCNSDAFRCPLYPAVAANVDVVASVNLGQRPFKYAPANARRLPAKPALASPLPSEPSPRIGIQDSLWLPGSRKRTPLSGSRRTAAGDEEEARWDCSGDAESDLFEISLTK</sequence>
<feature type="compositionally biased region" description="Basic and acidic residues" evidence="1">
    <location>
        <begin position="141"/>
        <end position="157"/>
    </location>
</feature>
<feature type="region of interest" description="Disordered" evidence="1">
    <location>
        <begin position="100"/>
        <end position="119"/>
    </location>
</feature>
<evidence type="ECO:0000313" key="2">
    <source>
        <dbReference type="EMBL" id="CAA2630754.1"/>
    </source>
</evidence>
<evidence type="ECO:0000313" key="3">
    <source>
        <dbReference type="Proteomes" id="UP001189122"/>
    </source>
</evidence>
<keyword evidence="3" id="KW-1185">Reference proteome</keyword>
<gene>
    <name evidence="2" type="ORF">SI7747_13016400</name>
</gene>
<dbReference type="Gene3D" id="2.60.120.920">
    <property type="match status" value="1"/>
</dbReference>
<dbReference type="AlphaFoldDB" id="A0A7I8JIL8"/>
<feature type="compositionally biased region" description="Acidic residues" evidence="1">
    <location>
        <begin position="277"/>
        <end position="286"/>
    </location>
</feature>
<accession>A0A7I8JIL8</accession>
<reference evidence="2 3" key="1">
    <citation type="submission" date="2019-12" db="EMBL/GenBank/DDBJ databases">
        <authorList>
            <person name="Scholz U."/>
            <person name="Mascher M."/>
            <person name="Fiebig A."/>
        </authorList>
    </citation>
    <scope>NUCLEOTIDE SEQUENCE</scope>
</reference>
<proteinExistence type="predicted"/>
<dbReference type="Proteomes" id="UP001189122">
    <property type="component" value="Unassembled WGS sequence"/>
</dbReference>
<dbReference type="EMBL" id="LR743600">
    <property type="protein sequence ID" value="CAA2630754.1"/>
    <property type="molecule type" value="Genomic_DNA"/>
</dbReference>
<evidence type="ECO:0000256" key="1">
    <source>
        <dbReference type="SAM" id="MobiDB-lite"/>
    </source>
</evidence>
<dbReference type="EMBL" id="CACRZD030000013">
    <property type="protein sequence ID" value="CAA6669997.1"/>
    <property type="molecule type" value="Genomic_DNA"/>
</dbReference>
<feature type="region of interest" description="Disordered" evidence="1">
    <location>
        <begin position="237"/>
        <end position="286"/>
    </location>
</feature>
<protein>
    <submittedName>
        <fullName evidence="2">Uncharacterized protein</fullName>
    </submittedName>
</protein>